<reference evidence="8" key="1">
    <citation type="submission" date="2021-03" db="EMBL/GenBank/DDBJ databases">
        <authorList>
            <person name="Kanchanasin P."/>
            <person name="Saeng-In P."/>
            <person name="Phongsopitanun W."/>
            <person name="Yuki M."/>
            <person name="Kudo T."/>
            <person name="Ohkuma M."/>
            <person name="Tanasupawat S."/>
        </authorList>
    </citation>
    <scope>NUCLEOTIDE SEQUENCE</scope>
    <source>
        <strain evidence="8">GKU 128</strain>
    </source>
</reference>
<dbReference type="NCBIfam" id="TIGR02937">
    <property type="entry name" value="sigma70-ECF"/>
    <property type="match status" value="1"/>
</dbReference>
<evidence type="ECO:0000256" key="2">
    <source>
        <dbReference type="ARBA" id="ARBA00023015"/>
    </source>
</evidence>
<evidence type="ECO:0000259" key="6">
    <source>
        <dbReference type="Pfam" id="PF04542"/>
    </source>
</evidence>
<dbReference type="InterPro" id="IPR014284">
    <property type="entry name" value="RNA_pol_sigma-70_dom"/>
</dbReference>
<keyword evidence="2" id="KW-0805">Transcription regulation</keyword>
<dbReference type="Pfam" id="PF08281">
    <property type="entry name" value="Sigma70_r4_2"/>
    <property type="match status" value="1"/>
</dbReference>
<dbReference type="PANTHER" id="PTHR43133:SF25">
    <property type="entry name" value="RNA POLYMERASE SIGMA FACTOR RFAY-RELATED"/>
    <property type="match status" value="1"/>
</dbReference>
<dbReference type="InterPro" id="IPR013325">
    <property type="entry name" value="RNA_pol_sigma_r2"/>
</dbReference>
<feature type="domain" description="RNA polymerase sigma factor 70 region 4 type 2" evidence="7">
    <location>
        <begin position="155"/>
        <end position="202"/>
    </location>
</feature>
<organism evidence="8 9">
    <name type="scientific">Actinomadura barringtoniae</name>
    <dbReference type="NCBI Taxonomy" id="1427535"/>
    <lineage>
        <taxon>Bacteria</taxon>
        <taxon>Bacillati</taxon>
        <taxon>Actinomycetota</taxon>
        <taxon>Actinomycetes</taxon>
        <taxon>Streptosporangiales</taxon>
        <taxon>Thermomonosporaceae</taxon>
        <taxon>Actinomadura</taxon>
    </lineage>
</organism>
<dbReference type="InterPro" id="IPR036388">
    <property type="entry name" value="WH-like_DNA-bd_sf"/>
</dbReference>
<dbReference type="EMBL" id="JAGEOJ010000003">
    <property type="protein sequence ID" value="MBO2446918.1"/>
    <property type="molecule type" value="Genomic_DNA"/>
</dbReference>
<keyword evidence="3" id="KW-0731">Sigma factor</keyword>
<keyword evidence="9" id="KW-1185">Reference proteome</keyword>
<keyword evidence="4" id="KW-0804">Transcription</keyword>
<evidence type="ECO:0000256" key="5">
    <source>
        <dbReference type="SAM" id="MobiDB-lite"/>
    </source>
</evidence>
<evidence type="ECO:0000313" key="8">
    <source>
        <dbReference type="EMBL" id="MBO2446918.1"/>
    </source>
</evidence>
<sequence length="238" mass="25699">MAGREGSGGLRASRSVTAVRSSRRGIRRRAPAEGSDAEIIDASRREPERFAVIFDRHYAEIHRYVDRRLGADAADDIAADVFLIAFRRRVTFDPGQVSARPWLFGIATRLIGRHRRSELRRYRAMARLDPGGVIEGHEERVTDAVAAGDAGLSPALARLAAVDRDVLLLVALAGLSYPEVAAALGVKYGTVCSRLSRARRQIREALGGVDPTSVVDPNGDVDPTSVADPARIEGGDHG</sequence>
<evidence type="ECO:0000256" key="3">
    <source>
        <dbReference type="ARBA" id="ARBA00023082"/>
    </source>
</evidence>
<dbReference type="GO" id="GO:0016987">
    <property type="term" value="F:sigma factor activity"/>
    <property type="evidence" value="ECO:0007669"/>
    <property type="project" value="UniProtKB-KW"/>
</dbReference>
<evidence type="ECO:0000259" key="7">
    <source>
        <dbReference type="Pfam" id="PF08281"/>
    </source>
</evidence>
<comment type="similarity">
    <text evidence="1">Belongs to the sigma-70 factor family. ECF subfamily.</text>
</comment>
<evidence type="ECO:0000313" key="9">
    <source>
        <dbReference type="Proteomes" id="UP000669179"/>
    </source>
</evidence>
<name>A0A939T2N4_9ACTN</name>
<dbReference type="InterPro" id="IPR039425">
    <property type="entry name" value="RNA_pol_sigma-70-like"/>
</dbReference>
<dbReference type="Proteomes" id="UP000669179">
    <property type="component" value="Unassembled WGS sequence"/>
</dbReference>
<feature type="domain" description="RNA polymerase sigma-70 region 2" evidence="6">
    <location>
        <begin position="54"/>
        <end position="119"/>
    </location>
</feature>
<dbReference type="InterPro" id="IPR013249">
    <property type="entry name" value="RNA_pol_sigma70_r4_t2"/>
</dbReference>
<dbReference type="GO" id="GO:0003677">
    <property type="term" value="F:DNA binding"/>
    <property type="evidence" value="ECO:0007669"/>
    <property type="project" value="InterPro"/>
</dbReference>
<protein>
    <submittedName>
        <fullName evidence="8">RNA polymerase sigma factor</fullName>
    </submittedName>
</protein>
<dbReference type="Pfam" id="PF04542">
    <property type="entry name" value="Sigma70_r2"/>
    <property type="match status" value="1"/>
</dbReference>
<dbReference type="SUPFAM" id="SSF88659">
    <property type="entry name" value="Sigma3 and sigma4 domains of RNA polymerase sigma factors"/>
    <property type="match status" value="1"/>
</dbReference>
<comment type="caution">
    <text evidence="8">The sequence shown here is derived from an EMBL/GenBank/DDBJ whole genome shotgun (WGS) entry which is preliminary data.</text>
</comment>
<feature type="compositionally biased region" description="Low complexity" evidence="5">
    <location>
        <begin position="11"/>
        <end position="20"/>
    </location>
</feature>
<dbReference type="AlphaFoldDB" id="A0A939T2N4"/>
<dbReference type="InterPro" id="IPR013324">
    <property type="entry name" value="RNA_pol_sigma_r3/r4-like"/>
</dbReference>
<evidence type="ECO:0000256" key="1">
    <source>
        <dbReference type="ARBA" id="ARBA00010641"/>
    </source>
</evidence>
<gene>
    <name evidence="8" type="ORF">J4573_07435</name>
</gene>
<feature type="region of interest" description="Disordered" evidence="5">
    <location>
        <begin position="209"/>
        <end position="238"/>
    </location>
</feature>
<feature type="region of interest" description="Disordered" evidence="5">
    <location>
        <begin position="1"/>
        <end position="30"/>
    </location>
</feature>
<dbReference type="Gene3D" id="1.10.1740.10">
    <property type="match status" value="1"/>
</dbReference>
<dbReference type="PANTHER" id="PTHR43133">
    <property type="entry name" value="RNA POLYMERASE ECF-TYPE SIGMA FACTO"/>
    <property type="match status" value="1"/>
</dbReference>
<accession>A0A939T2N4</accession>
<proteinExistence type="inferred from homology"/>
<dbReference type="GO" id="GO:0006352">
    <property type="term" value="P:DNA-templated transcription initiation"/>
    <property type="evidence" value="ECO:0007669"/>
    <property type="project" value="InterPro"/>
</dbReference>
<dbReference type="InterPro" id="IPR007627">
    <property type="entry name" value="RNA_pol_sigma70_r2"/>
</dbReference>
<evidence type="ECO:0000256" key="4">
    <source>
        <dbReference type="ARBA" id="ARBA00023163"/>
    </source>
</evidence>
<dbReference type="SUPFAM" id="SSF88946">
    <property type="entry name" value="Sigma2 domain of RNA polymerase sigma factors"/>
    <property type="match status" value="1"/>
</dbReference>
<dbReference type="Gene3D" id="1.10.10.10">
    <property type="entry name" value="Winged helix-like DNA-binding domain superfamily/Winged helix DNA-binding domain"/>
    <property type="match status" value="1"/>
</dbReference>